<feature type="domain" description="Snake toxin/toxin-like" evidence="4">
    <location>
        <begin position="113"/>
        <end position="188"/>
    </location>
</feature>
<dbReference type="GO" id="GO:0005576">
    <property type="term" value="C:extracellular region"/>
    <property type="evidence" value="ECO:0007669"/>
    <property type="project" value="UniProtKB-SubCell"/>
</dbReference>
<dbReference type="Pfam" id="PF00087">
    <property type="entry name" value="Toxin_TOLIP"/>
    <property type="match status" value="1"/>
</dbReference>
<keyword evidence="5" id="KW-1185">Reference proteome</keyword>
<feature type="signal peptide" evidence="3">
    <location>
        <begin position="1"/>
        <end position="16"/>
    </location>
</feature>
<dbReference type="InterPro" id="IPR045860">
    <property type="entry name" value="Snake_toxin-like_sf"/>
</dbReference>
<dbReference type="Gene3D" id="2.10.60.10">
    <property type="entry name" value="CD59"/>
    <property type="match status" value="1"/>
</dbReference>
<keyword evidence="2" id="KW-0964">Secreted</keyword>
<dbReference type="PANTHER" id="PTHR20914">
    <property type="entry name" value="LY6/PLAUR DOMAIN-CONTAINING PROTEIN 8"/>
    <property type="match status" value="1"/>
</dbReference>
<name>A0A6P8FI42_CLUHA</name>
<dbReference type="RefSeq" id="XP_031428083.1">
    <property type="nucleotide sequence ID" value="XM_031572223.2"/>
</dbReference>
<gene>
    <name evidence="6" type="primary">LOC116221493</name>
</gene>
<keyword evidence="3" id="KW-0732">Signal</keyword>
<comment type="subcellular location">
    <subcellularLocation>
        <location evidence="1">Secreted</location>
    </subcellularLocation>
</comment>
<dbReference type="GO" id="GO:0019834">
    <property type="term" value="F:phospholipase A2 inhibitor activity"/>
    <property type="evidence" value="ECO:0007669"/>
    <property type="project" value="UniProtKB-KW"/>
</dbReference>
<dbReference type="Proteomes" id="UP000515152">
    <property type="component" value="Chromosome 1"/>
</dbReference>
<dbReference type="PANTHER" id="PTHR20914:SF9">
    <property type="entry name" value="COILED, ISOFORM A"/>
    <property type="match status" value="1"/>
</dbReference>
<accession>A0A6P8FI42</accession>
<evidence type="ECO:0000256" key="2">
    <source>
        <dbReference type="ARBA" id="ARBA00022525"/>
    </source>
</evidence>
<evidence type="ECO:0000259" key="4">
    <source>
        <dbReference type="Pfam" id="PF00087"/>
    </source>
</evidence>
<keyword evidence="6" id="KW-0593">Phospholipase A2 inhibitor</keyword>
<feature type="chain" id="PRO_5027774282" evidence="3">
    <location>
        <begin position="17"/>
        <end position="212"/>
    </location>
</feature>
<evidence type="ECO:0000313" key="5">
    <source>
        <dbReference type="Proteomes" id="UP000515152"/>
    </source>
</evidence>
<dbReference type="InterPro" id="IPR035076">
    <property type="entry name" value="Toxin/TOLIP"/>
</dbReference>
<evidence type="ECO:0000256" key="3">
    <source>
        <dbReference type="SAM" id="SignalP"/>
    </source>
</evidence>
<dbReference type="OrthoDB" id="5945173at2759"/>
<dbReference type="KEGG" id="char:116221493"/>
<protein>
    <submittedName>
        <fullName evidence="6">Phospholipase A2 inhibitor gamma subunit B-like</fullName>
    </submittedName>
</protein>
<reference evidence="6" key="1">
    <citation type="submission" date="2025-08" db="UniProtKB">
        <authorList>
            <consortium name="RefSeq"/>
        </authorList>
    </citation>
    <scope>IDENTIFICATION</scope>
</reference>
<dbReference type="GeneID" id="116221493"/>
<sequence>MFNLLLFAICTTFAVGQTPEECYECSGETWESCAGVNHTCRISEKCVSAASAFTQELAGIRKDSIEKVHRRCADTTLCETDFSVNFGPASWNIMTKCGANPTLGNEKKYKNGLKCFGCISSPSECTKTLECKETETMCISASETVAGNIMVNRGCATEAMCELREDISDVVGPVVVGQVSCCKGNLCNGSGILKSTSSVCLLLVVILPWMLP</sequence>
<evidence type="ECO:0000256" key="1">
    <source>
        <dbReference type="ARBA" id="ARBA00004613"/>
    </source>
</evidence>
<dbReference type="SUPFAM" id="SSF57302">
    <property type="entry name" value="Snake toxin-like"/>
    <property type="match status" value="1"/>
</dbReference>
<dbReference type="AlphaFoldDB" id="A0A6P8FI42"/>
<evidence type="ECO:0000313" key="6">
    <source>
        <dbReference type="RefSeq" id="XP_031428083.1"/>
    </source>
</evidence>
<dbReference type="InterPro" id="IPR050918">
    <property type="entry name" value="CNF-like_PLA2_Inhibitor"/>
</dbReference>
<proteinExistence type="predicted"/>
<organism evidence="5 6">
    <name type="scientific">Clupea harengus</name>
    <name type="common">Atlantic herring</name>
    <dbReference type="NCBI Taxonomy" id="7950"/>
    <lineage>
        <taxon>Eukaryota</taxon>
        <taxon>Metazoa</taxon>
        <taxon>Chordata</taxon>
        <taxon>Craniata</taxon>
        <taxon>Vertebrata</taxon>
        <taxon>Euteleostomi</taxon>
        <taxon>Actinopterygii</taxon>
        <taxon>Neopterygii</taxon>
        <taxon>Teleostei</taxon>
        <taxon>Clupei</taxon>
        <taxon>Clupeiformes</taxon>
        <taxon>Clupeoidei</taxon>
        <taxon>Clupeidae</taxon>
        <taxon>Clupea</taxon>
    </lineage>
</organism>